<dbReference type="STRING" id="1126833.VN24_14445"/>
<dbReference type="KEGG" id="pbj:VN24_14445"/>
<reference evidence="2 3" key="1">
    <citation type="journal article" date="2015" name="J. Biotechnol.">
        <title>Complete genome sequence of Paenibacillus beijingensis 7188(T) (=DSM 24997(T)), a novel rhizobacterium from jujube garden soil.</title>
        <authorList>
            <person name="Kwak Y."/>
            <person name="Shin J.H."/>
        </authorList>
    </citation>
    <scope>NUCLEOTIDE SEQUENCE [LARGE SCALE GENOMIC DNA]</scope>
    <source>
        <strain evidence="2 3">DSM 24997</strain>
    </source>
</reference>
<dbReference type="Pfam" id="PF17765">
    <property type="entry name" value="MLTR_LBD"/>
    <property type="match status" value="1"/>
</dbReference>
<feature type="domain" description="HTH cro/C1-type" evidence="1">
    <location>
        <begin position="13"/>
        <end position="86"/>
    </location>
</feature>
<dbReference type="GO" id="GO:0003677">
    <property type="term" value="F:DNA binding"/>
    <property type="evidence" value="ECO:0007669"/>
    <property type="project" value="InterPro"/>
</dbReference>
<dbReference type="CDD" id="cd00093">
    <property type="entry name" value="HTH_XRE"/>
    <property type="match status" value="1"/>
</dbReference>
<keyword evidence="3" id="KW-1185">Reference proteome</keyword>
<name>A0A0D5NKT2_9BACL</name>
<dbReference type="InterPro" id="IPR041413">
    <property type="entry name" value="MLTR_LBD"/>
</dbReference>
<dbReference type="SMART" id="SM00530">
    <property type="entry name" value="HTH_XRE"/>
    <property type="match status" value="1"/>
</dbReference>
<sequence>MASSAKHKEMGDFLKTRRLRLSPQDAGLRADSSHRRIPGLRREEVAALSGVSLAWYTYMEQGRPIRVSEQVLESLARTLKLDKDERTYLYQLAGHWLPEDARPVSAAEQQVSPALQLILDGMDHFPAYIVGRRWNVVAWNRMAAEVFGFQPAEDEMELNLVWRMFTRKEYREMFVGWPAIAQSLLAQFRGYYGIYSDDPWYRELVERLTATSEEFAAWWPEHNVNGISEGYKRMIHPVLGHLSFDFNSFIVSEDPYMTMTVFTPRPNK</sequence>
<evidence type="ECO:0000313" key="3">
    <source>
        <dbReference type="Proteomes" id="UP000032633"/>
    </source>
</evidence>
<dbReference type="HOGENOM" id="CLU_057862_1_0_9"/>
<dbReference type="EMBL" id="CP011058">
    <property type="protein sequence ID" value="AJY75543.1"/>
    <property type="molecule type" value="Genomic_DNA"/>
</dbReference>
<dbReference type="Gene3D" id="3.30.450.180">
    <property type="match status" value="1"/>
</dbReference>
<dbReference type="AlphaFoldDB" id="A0A0D5NKT2"/>
<dbReference type="Pfam" id="PF13560">
    <property type="entry name" value="HTH_31"/>
    <property type="match status" value="1"/>
</dbReference>
<accession>A0A0D5NKT2</accession>
<dbReference type="InterPro" id="IPR010982">
    <property type="entry name" value="Lambda_DNA-bd_dom_sf"/>
</dbReference>
<dbReference type="OrthoDB" id="5346389at2"/>
<dbReference type="PANTHER" id="PTHR35010">
    <property type="entry name" value="BLL4672 PROTEIN-RELATED"/>
    <property type="match status" value="1"/>
</dbReference>
<gene>
    <name evidence="2" type="ORF">VN24_14445</name>
</gene>
<dbReference type="PATRIC" id="fig|1126833.4.peg.3158"/>
<evidence type="ECO:0000313" key="2">
    <source>
        <dbReference type="EMBL" id="AJY75543.1"/>
    </source>
</evidence>
<protein>
    <recommendedName>
        <fullName evidence="1">HTH cro/C1-type domain-containing protein</fullName>
    </recommendedName>
</protein>
<dbReference type="RefSeq" id="WP_045670972.1">
    <property type="nucleotide sequence ID" value="NZ_CP011058.1"/>
</dbReference>
<dbReference type="Proteomes" id="UP000032633">
    <property type="component" value="Chromosome"/>
</dbReference>
<reference evidence="3" key="2">
    <citation type="submission" date="2015-03" db="EMBL/GenBank/DDBJ databases">
        <title>Genome sequence of Paenibacillus beijingensis strain DSM 24997T.</title>
        <authorList>
            <person name="Kwak Y."/>
            <person name="Shin J.-H."/>
        </authorList>
    </citation>
    <scope>NUCLEOTIDE SEQUENCE [LARGE SCALE GENOMIC DNA]</scope>
    <source>
        <strain evidence="3">DSM 24997</strain>
    </source>
</reference>
<dbReference type="SUPFAM" id="SSF47413">
    <property type="entry name" value="lambda repressor-like DNA-binding domains"/>
    <property type="match status" value="1"/>
</dbReference>
<evidence type="ECO:0000259" key="1">
    <source>
        <dbReference type="SMART" id="SM00530"/>
    </source>
</evidence>
<dbReference type="InterPro" id="IPR001387">
    <property type="entry name" value="Cro/C1-type_HTH"/>
</dbReference>
<dbReference type="Gene3D" id="1.10.260.40">
    <property type="entry name" value="lambda repressor-like DNA-binding domains"/>
    <property type="match status" value="1"/>
</dbReference>
<proteinExistence type="predicted"/>
<organism evidence="2 3">
    <name type="scientific">Paenibacillus beijingensis</name>
    <dbReference type="NCBI Taxonomy" id="1126833"/>
    <lineage>
        <taxon>Bacteria</taxon>
        <taxon>Bacillati</taxon>
        <taxon>Bacillota</taxon>
        <taxon>Bacilli</taxon>
        <taxon>Bacillales</taxon>
        <taxon>Paenibacillaceae</taxon>
        <taxon>Paenibacillus</taxon>
    </lineage>
</organism>